<evidence type="ECO:0000256" key="2">
    <source>
        <dbReference type="ARBA" id="ARBA00012962"/>
    </source>
</evidence>
<comment type="caution">
    <text evidence="11">The sequence shown here is derived from an EMBL/GenBank/DDBJ whole genome shotgun (WGS) entry which is preliminary data.</text>
</comment>
<dbReference type="InterPro" id="IPR046346">
    <property type="entry name" value="Aminoacid_DH-like_N_sf"/>
</dbReference>
<comment type="subunit">
    <text evidence="8">Homodimer.</text>
</comment>
<dbReference type="PANTHER" id="PTHR21089">
    <property type="entry name" value="SHIKIMATE DEHYDROGENASE"/>
    <property type="match status" value="1"/>
</dbReference>
<dbReference type="GO" id="GO:0005829">
    <property type="term" value="C:cytosol"/>
    <property type="evidence" value="ECO:0007669"/>
    <property type="project" value="TreeGrafter"/>
</dbReference>
<dbReference type="Pfam" id="PF01488">
    <property type="entry name" value="Shikimate_DH"/>
    <property type="match status" value="1"/>
</dbReference>
<feature type="binding site" evidence="8">
    <location>
        <position position="431"/>
    </location>
    <ligand>
        <name>shikimate</name>
        <dbReference type="ChEBI" id="CHEBI:36208"/>
    </ligand>
</feature>
<dbReference type="AlphaFoldDB" id="A0A9D1PTI6"/>
<proteinExistence type="inferred from homology"/>
<evidence type="ECO:0000256" key="6">
    <source>
        <dbReference type="ARBA" id="ARBA00023141"/>
    </source>
</evidence>
<comment type="catalytic activity">
    <reaction evidence="7 8">
        <text>shikimate + NADP(+) = 3-dehydroshikimate + NADPH + H(+)</text>
        <dbReference type="Rhea" id="RHEA:17737"/>
        <dbReference type="ChEBI" id="CHEBI:15378"/>
        <dbReference type="ChEBI" id="CHEBI:16630"/>
        <dbReference type="ChEBI" id="CHEBI:36208"/>
        <dbReference type="ChEBI" id="CHEBI:57783"/>
        <dbReference type="ChEBI" id="CHEBI:58349"/>
        <dbReference type="EC" id="1.1.1.25"/>
    </reaction>
</comment>
<dbReference type="Pfam" id="PF08501">
    <property type="entry name" value="Shikimate_dh_N"/>
    <property type="match status" value="1"/>
</dbReference>
<feature type="binding site" evidence="8">
    <location>
        <position position="429"/>
    </location>
    <ligand>
        <name>NADP(+)</name>
        <dbReference type="ChEBI" id="CHEBI:58349"/>
    </ligand>
</feature>
<organism evidence="11 12">
    <name type="scientific">Candidatus Ornithospirochaeta avicola</name>
    <dbReference type="NCBI Taxonomy" id="2840896"/>
    <lineage>
        <taxon>Bacteria</taxon>
        <taxon>Pseudomonadati</taxon>
        <taxon>Spirochaetota</taxon>
        <taxon>Spirochaetia</taxon>
        <taxon>Spirochaetales</taxon>
        <taxon>Spirochaetaceae</taxon>
        <taxon>Spirochaetaceae incertae sedis</taxon>
        <taxon>Candidatus Ornithospirochaeta</taxon>
    </lineage>
</organism>
<accession>A0A9D1PTI6</accession>
<dbReference type="EMBL" id="DXHU01000009">
    <property type="protein sequence ID" value="HIV98619.1"/>
    <property type="molecule type" value="Genomic_DNA"/>
</dbReference>
<dbReference type="GO" id="GO:0019632">
    <property type="term" value="P:shikimate metabolic process"/>
    <property type="evidence" value="ECO:0007669"/>
    <property type="project" value="InterPro"/>
</dbReference>
<dbReference type="Gene3D" id="3.40.50.720">
    <property type="entry name" value="NAD(P)-binding Rossmann-like Domain"/>
    <property type="match status" value="1"/>
</dbReference>
<evidence type="ECO:0000256" key="8">
    <source>
        <dbReference type="HAMAP-Rule" id="MF_00222"/>
    </source>
</evidence>
<evidence type="ECO:0000313" key="11">
    <source>
        <dbReference type="EMBL" id="HIV98619.1"/>
    </source>
</evidence>
<evidence type="ECO:0000256" key="4">
    <source>
        <dbReference type="ARBA" id="ARBA00022857"/>
    </source>
</evidence>
<comment type="similarity">
    <text evidence="8">Belongs to the shikimate dehydrogenase family.</text>
</comment>
<dbReference type="CDD" id="cd00502">
    <property type="entry name" value="DHQase_I"/>
    <property type="match status" value="1"/>
</dbReference>
<feature type="binding site" evidence="8">
    <location>
        <position position="459"/>
    </location>
    <ligand>
        <name>shikimate</name>
        <dbReference type="ChEBI" id="CHEBI:36208"/>
    </ligand>
</feature>
<feature type="active site" description="Proton acceptor" evidence="8">
    <location>
        <position position="282"/>
    </location>
</feature>
<protein>
    <recommendedName>
        <fullName evidence="2 8">Shikimate dehydrogenase (NADP(+))</fullName>
        <shortName evidence="8">SDH</shortName>
        <ecNumber evidence="2 8">1.1.1.25</ecNumber>
    </recommendedName>
</protein>
<feature type="domain" description="Shikimate dehydrogenase substrate binding N-terminal" evidence="10">
    <location>
        <begin position="225"/>
        <end position="305"/>
    </location>
</feature>
<dbReference type="GO" id="GO:0050661">
    <property type="term" value="F:NADP binding"/>
    <property type="evidence" value="ECO:0007669"/>
    <property type="project" value="InterPro"/>
</dbReference>
<keyword evidence="3 8" id="KW-0028">Amino-acid biosynthesis</keyword>
<dbReference type="InterPro" id="IPR013785">
    <property type="entry name" value="Aldolase_TIM"/>
</dbReference>
<dbReference type="CDD" id="cd01065">
    <property type="entry name" value="NAD_bind_Shikimate_DH"/>
    <property type="match status" value="1"/>
</dbReference>
<dbReference type="InterPro" id="IPR001381">
    <property type="entry name" value="DHquinase_I"/>
</dbReference>
<dbReference type="InterPro" id="IPR036291">
    <property type="entry name" value="NAD(P)-bd_dom_sf"/>
</dbReference>
<evidence type="ECO:0000256" key="5">
    <source>
        <dbReference type="ARBA" id="ARBA00023002"/>
    </source>
</evidence>
<feature type="binding site" evidence="8">
    <location>
        <position position="303"/>
    </location>
    <ligand>
        <name>shikimate</name>
        <dbReference type="ChEBI" id="CHEBI:36208"/>
    </ligand>
</feature>
<sequence>MICLTLAHKTIDECVSDVRMNRQYIDLCELRVDFLCDKDRERAYLFPSLVDVPVILTVRRKEDGGAYSASEKRRKELLLRCLDGDFAYVDIESDIKKGDVEEKAKQKGVKIIRSLHDFSGVPSDIYSKIYNLSQKGGIAKVCLYLNSFSDVLTLFRIQEELKGVEKIVIGMGPYGVCTRILYHFLGSILTFASSNEAAPGQLSAAELKRIYRADKINDRTAIYGIIGNPVSHSFSPVIHNQGFKTINYNAVYVPFLVDNIRAFFSLAETLKIRGFSVTIPFKNEVLSFLGNVTREVKQIGSCNTVVRVPGMWKGINTDYYGFIAPVLPEIESSRIKSALVIGAGGASKAIVWALRNYGVKVIILNRTLERAEDLARMNFCQYDSLDNISKYSKTVDLIVQTTPSGMVPYEDENPAEGYVFSGNEIAYDIVYKPKMTKFLIEAEKAGCTLKFGSQMLIEQGKLQFEAFTGYHYPQSIILDEE</sequence>
<dbReference type="GO" id="GO:0008652">
    <property type="term" value="P:amino acid biosynthetic process"/>
    <property type="evidence" value="ECO:0007669"/>
    <property type="project" value="UniProtKB-KW"/>
</dbReference>
<feature type="binding site" evidence="8">
    <location>
        <begin position="365"/>
        <end position="370"/>
    </location>
    <ligand>
        <name>NADP(+)</name>
        <dbReference type="ChEBI" id="CHEBI:58349"/>
    </ligand>
</feature>
<dbReference type="InterPro" id="IPR022893">
    <property type="entry name" value="Shikimate_DH_fam"/>
</dbReference>
<dbReference type="GO" id="GO:0009423">
    <property type="term" value="P:chorismate biosynthetic process"/>
    <property type="evidence" value="ECO:0007669"/>
    <property type="project" value="UniProtKB-UniRule"/>
</dbReference>
<comment type="function">
    <text evidence="8">Involved in the biosynthesis of the chorismate, which leads to the biosynthesis of aromatic amino acids. Catalyzes the reversible NADPH linked reduction of 3-dehydroshikimate (DHSA) to yield shikimate (SA).</text>
</comment>
<dbReference type="Proteomes" id="UP000823936">
    <property type="component" value="Unassembled WGS sequence"/>
</dbReference>
<reference evidence="11" key="2">
    <citation type="submission" date="2021-04" db="EMBL/GenBank/DDBJ databases">
        <authorList>
            <person name="Gilroy R."/>
        </authorList>
    </citation>
    <scope>NUCLEOTIDE SEQUENCE</scope>
    <source>
        <strain evidence="11">Gambia11-129</strain>
    </source>
</reference>
<dbReference type="SUPFAM" id="SSF51569">
    <property type="entry name" value="Aldolase"/>
    <property type="match status" value="1"/>
</dbReference>
<dbReference type="SUPFAM" id="SSF53223">
    <property type="entry name" value="Aminoacid dehydrogenase-like, N-terminal domain"/>
    <property type="match status" value="1"/>
</dbReference>
<evidence type="ECO:0000256" key="3">
    <source>
        <dbReference type="ARBA" id="ARBA00022605"/>
    </source>
</evidence>
<evidence type="ECO:0000313" key="12">
    <source>
        <dbReference type="Proteomes" id="UP000823936"/>
    </source>
</evidence>
<feature type="binding site" evidence="8">
    <location>
        <begin position="342"/>
        <end position="346"/>
    </location>
    <ligand>
        <name>NADP(+)</name>
        <dbReference type="ChEBI" id="CHEBI:58349"/>
    </ligand>
</feature>
<dbReference type="Pfam" id="PF01487">
    <property type="entry name" value="DHquinase_I"/>
    <property type="match status" value="1"/>
</dbReference>
<feature type="domain" description="Quinate/shikimate 5-dehydrogenase/glutamyl-tRNA reductase" evidence="9">
    <location>
        <begin position="334"/>
        <end position="404"/>
    </location>
</feature>
<dbReference type="GO" id="GO:0003855">
    <property type="term" value="F:3-dehydroquinate dehydratase activity"/>
    <property type="evidence" value="ECO:0007669"/>
    <property type="project" value="InterPro"/>
</dbReference>
<evidence type="ECO:0000256" key="7">
    <source>
        <dbReference type="ARBA" id="ARBA00049442"/>
    </source>
</evidence>
<evidence type="ECO:0000256" key="1">
    <source>
        <dbReference type="ARBA" id="ARBA00004871"/>
    </source>
</evidence>
<dbReference type="Gene3D" id="3.20.20.70">
    <property type="entry name" value="Aldolase class I"/>
    <property type="match status" value="1"/>
</dbReference>
<gene>
    <name evidence="8 11" type="primary">aroE</name>
    <name evidence="11" type="ORF">IAB12_02430</name>
</gene>
<dbReference type="HAMAP" id="MF_00222">
    <property type="entry name" value="Shikimate_DH_AroE"/>
    <property type="match status" value="1"/>
</dbReference>
<feature type="binding site" evidence="8">
    <location>
        <position position="318"/>
    </location>
    <ligand>
        <name>shikimate</name>
        <dbReference type="ChEBI" id="CHEBI:36208"/>
    </ligand>
</feature>
<reference evidence="11" key="1">
    <citation type="journal article" date="2021" name="PeerJ">
        <title>Extensive microbial diversity within the chicken gut microbiome revealed by metagenomics and culture.</title>
        <authorList>
            <person name="Gilroy R."/>
            <person name="Ravi A."/>
            <person name="Getino M."/>
            <person name="Pursley I."/>
            <person name="Horton D.L."/>
            <person name="Alikhan N.F."/>
            <person name="Baker D."/>
            <person name="Gharbi K."/>
            <person name="Hall N."/>
            <person name="Watson M."/>
            <person name="Adriaenssens E.M."/>
            <person name="Foster-Nyarko E."/>
            <person name="Jarju S."/>
            <person name="Secka A."/>
            <person name="Antonio M."/>
            <person name="Oren A."/>
            <person name="Chaudhuri R.R."/>
            <person name="La Ragione R."/>
            <person name="Hildebrand F."/>
            <person name="Pallen M.J."/>
        </authorList>
    </citation>
    <scope>NUCLEOTIDE SEQUENCE</scope>
    <source>
        <strain evidence="11">Gambia11-129</strain>
    </source>
</reference>
<dbReference type="GO" id="GO:0004764">
    <property type="term" value="F:shikimate 3-dehydrogenase (NADP+) activity"/>
    <property type="evidence" value="ECO:0007669"/>
    <property type="project" value="UniProtKB-UniRule"/>
</dbReference>
<dbReference type="GO" id="GO:0009073">
    <property type="term" value="P:aromatic amino acid family biosynthetic process"/>
    <property type="evidence" value="ECO:0007669"/>
    <property type="project" value="UniProtKB-KW"/>
</dbReference>
<feature type="binding site" evidence="8">
    <location>
        <position position="278"/>
    </location>
    <ligand>
        <name>shikimate</name>
        <dbReference type="ChEBI" id="CHEBI:36208"/>
    </ligand>
</feature>
<feature type="binding site" evidence="8">
    <location>
        <position position="452"/>
    </location>
    <ligand>
        <name>NADP(+)</name>
        <dbReference type="ChEBI" id="CHEBI:58349"/>
    </ligand>
</feature>
<keyword evidence="6 8" id="KW-0057">Aromatic amino acid biosynthesis</keyword>
<dbReference type="EC" id="1.1.1.25" evidence="2 8"/>
<dbReference type="NCBIfam" id="TIGR00507">
    <property type="entry name" value="aroE"/>
    <property type="match status" value="1"/>
</dbReference>
<dbReference type="SUPFAM" id="SSF51735">
    <property type="entry name" value="NAD(P)-binding Rossmann-fold domains"/>
    <property type="match status" value="1"/>
</dbReference>
<keyword evidence="4 8" id="KW-0521">NADP</keyword>
<comment type="caution">
    <text evidence="8">Lacks conserved residue(s) required for the propagation of feature annotation.</text>
</comment>
<dbReference type="InterPro" id="IPR013708">
    <property type="entry name" value="Shikimate_DH-bd_N"/>
</dbReference>
<dbReference type="InterPro" id="IPR011342">
    <property type="entry name" value="Shikimate_DH"/>
</dbReference>
<comment type="pathway">
    <text evidence="1 8">Metabolic intermediate biosynthesis; chorismate biosynthesis; chorismate from D-erythrose 4-phosphate and phosphoenolpyruvate: step 4/7.</text>
</comment>
<feature type="binding site" evidence="8">
    <location>
        <begin position="233"/>
        <end position="235"/>
    </location>
    <ligand>
        <name>shikimate</name>
        <dbReference type="ChEBI" id="CHEBI:36208"/>
    </ligand>
</feature>
<name>A0A9D1PTI6_9SPIO</name>
<evidence type="ECO:0000259" key="9">
    <source>
        <dbReference type="Pfam" id="PF01488"/>
    </source>
</evidence>
<dbReference type="InterPro" id="IPR006151">
    <property type="entry name" value="Shikm_DH/Glu-tRNA_Rdtase"/>
</dbReference>
<keyword evidence="5 8" id="KW-0560">Oxidoreductase</keyword>
<dbReference type="PANTHER" id="PTHR21089:SF1">
    <property type="entry name" value="BIFUNCTIONAL 3-DEHYDROQUINATE DEHYDRATASE_SHIKIMATE DEHYDROGENASE, CHLOROPLASTIC"/>
    <property type="match status" value="1"/>
</dbReference>
<evidence type="ECO:0000259" key="10">
    <source>
        <dbReference type="Pfam" id="PF08501"/>
    </source>
</evidence>
<dbReference type="Gene3D" id="3.40.50.10860">
    <property type="entry name" value="Leucine Dehydrogenase, chain A, domain 1"/>
    <property type="match status" value="1"/>
</dbReference>